<accession>A0A699RB93</accession>
<comment type="caution">
    <text evidence="2">The sequence shown here is derived from an EMBL/GenBank/DDBJ whole genome shotgun (WGS) entry which is preliminary data.</text>
</comment>
<protein>
    <submittedName>
        <fullName evidence="2">Uncharacterized protein</fullName>
    </submittedName>
</protein>
<proteinExistence type="predicted"/>
<dbReference type="AlphaFoldDB" id="A0A699RB93"/>
<evidence type="ECO:0000256" key="1">
    <source>
        <dbReference type="SAM" id="Phobius"/>
    </source>
</evidence>
<dbReference type="EMBL" id="BKCJ011087722">
    <property type="protein sequence ID" value="GFC83093.1"/>
    <property type="molecule type" value="Genomic_DNA"/>
</dbReference>
<keyword evidence="1" id="KW-0472">Membrane</keyword>
<feature type="non-terminal residue" evidence="2">
    <location>
        <position position="1"/>
    </location>
</feature>
<reference evidence="2" key="1">
    <citation type="journal article" date="2019" name="Sci. Rep.">
        <title>Draft genome of Tanacetum cinerariifolium, the natural source of mosquito coil.</title>
        <authorList>
            <person name="Yamashiro T."/>
            <person name="Shiraishi A."/>
            <person name="Satake H."/>
            <person name="Nakayama K."/>
        </authorList>
    </citation>
    <scope>NUCLEOTIDE SEQUENCE</scope>
</reference>
<feature type="transmembrane region" description="Helical" evidence="1">
    <location>
        <begin position="77"/>
        <end position="99"/>
    </location>
</feature>
<organism evidence="2">
    <name type="scientific">Tanacetum cinerariifolium</name>
    <name type="common">Dalmatian daisy</name>
    <name type="synonym">Chrysanthemum cinerariifolium</name>
    <dbReference type="NCBI Taxonomy" id="118510"/>
    <lineage>
        <taxon>Eukaryota</taxon>
        <taxon>Viridiplantae</taxon>
        <taxon>Streptophyta</taxon>
        <taxon>Embryophyta</taxon>
        <taxon>Tracheophyta</taxon>
        <taxon>Spermatophyta</taxon>
        <taxon>Magnoliopsida</taxon>
        <taxon>eudicotyledons</taxon>
        <taxon>Gunneridae</taxon>
        <taxon>Pentapetalae</taxon>
        <taxon>asterids</taxon>
        <taxon>campanulids</taxon>
        <taxon>Asterales</taxon>
        <taxon>Asteraceae</taxon>
        <taxon>Asteroideae</taxon>
        <taxon>Anthemideae</taxon>
        <taxon>Anthemidinae</taxon>
        <taxon>Tanacetum</taxon>
    </lineage>
</organism>
<keyword evidence="1" id="KW-0812">Transmembrane</keyword>
<gene>
    <name evidence="2" type="ORF">Tci_855063</name>
</gene>
<name>A0A699RB93_TANCI</name>
<sequence>KTYWGRRHHVLYRQSIQIVSPRTTGVQVPEDDLDNLQAKSEEGTLELEDLQELLGSILLDTFLDLGFLKYTNVTTGLSVLLTIGMGSLGGTIVGVAILVKGHTFPTSVNICPVGFHM</sequence>
<keyword evidence="1" id="KW-1133">Transmembrane helix</keyword>
<evidence type="ECO:0000313" key="2">
    <source>
        <dbReference type="EMBL" id="GFC83093.1"/>
    </source>
</evidence>